<comment type="similarity">
    <text evidence="8">Belongs to the tRNA(Ile)-lysidine synthase family.</text>
</comment>
<dbReference type="PANTHER" id="PTHR43033">
    <property type="entry name" value="TRNA(ILE)-LYSIDINE SYNTHASE-RELATED"/>
    <property type="match status" value="1"/>
</dbReference>
<dbReference type="Pfam" id="PF11734">
    <property type="entry name" value="TilS_C"/>
    <property type="match status" value="1"/>
</dbReference>
<keyword evidence="4 8" id="KW-0819">tRNA processing</keyword>
<keyword evidence="6 8" id="KW-0067">ATP-binding</keyword>
<evidence type="ECO:0000256" key="8">
    <source>
        <dbReference type="HAMAP-Rule" id="MF_01161"/>
    </source>
</evidence>
<dbReference type="SMART" id="SM00977">
    <property type="entry name" value="TilS_C"/>
    <property type="match status" value="1"/>
</dbReference>
<evidence type="ECO:0000256" key="1">
    <source>
        <dbReference type="ARBA" id="ARBA00004496"/>
    </source>
</evidence>
<dbReference type="PANTHER" id="PTHR43033:SF1">
    <property type="entry name" value="TRNA(ILE)-LYSIDINE SYNTHASE-RELATED"/>
    <property type="match status" value="1"/>
</dbReference>
<evidence type="ECO:0000313" key="11">
    <source>
        <dbReference type="Proteomes" id="UP000436284"/>
    </source>
</evidence>
<dbReference type="InterPro" id="IPR011063">
    <property type="entry name" value="TilS/TtcA_N"/>
</dbReference>
<name>A0A6N8U5F2_9STAP</name>
<gene>
    <name evidence="8 10" type="primary">tilS</name>
    <name evidence="10" type="ORF">GQ671_09665</name>
</gene>
<keyword evidence="11" id="KW-1185">Reference proteome</keyword>
<reference evidence="10 11" key="1">
    <citation type="submission" date="2019-12" db="EMBL/GenBank/DDBJ databases">
        <title>Salinicoccus cyprini sp. nov., isolated from gastro-intestinal tract of mirror carp, Cyprinus carpio var. specularis, collected from Gobind Sagar Reservoir, Himachal Pradesh, India.</title>
        <authorList>
            <person name="Talwar C."/>
            <person name="Singh A.K."/>
            <person name="Lal R."/>
            <person name="Negi R.K."/>
        </authorList>
    </citation>
    <scope>NUCLEOTIDE SEQUENCE [LARGE SCALE GENOMIC DNA]</scope>
    <source>
        <strain evidence="10 11">J-82</strain>
    </source>
</reference>
<dbReference type="Gene3D" id="3.40.50.620">
    <property type="entry name" value="HUPs"/>
    <property type="match status" value="1"/>
</dbReference>
<dbReference type="GO" id="GO:0006400">
    <property type="term" value="P:tRNA modification"/>
    <property type="evidence" value="ECO:0007669"/>
    <property type="project" value="UniProtKB-UniRule"/>
</dbReference>
<dbReference type="AlphaFoldDB" id="A0A6N8U5F2"/>
<keyword evidence="2 8" id="KW-0963">Cytoplasm</keyword>
<protein>
    <recommendedName>
        <fullName evidence="8">tRNA(Ile)-lysidine synthase</fullName>
        <ecNumber evidence="8">6.3.4.19</ecNumber>
    </recommendedName>
    <alternativeName>
        <fullName evidence="8">tRNA(Ile)-2-lysyl-cytidine synthase</fullName>
    </alternativeName>
    <alternativeName>
        <fullName evidence="8">tRNA(Ile)-lysidine synthetase</fullName>
    </alternativeName>
</protein>
<dbReference type="EC" id="6.3.4.19" evidence="8"/>
<evidence type="ECO:0000256" key="5">
    <source>
        <dbReference type="ARBA" id="ARBA00022741"/>
    </source>
</evidence>
<evidence type="ECO:0000256" key="3">
    <source>
        <dbReference type="ARBA" id="ARBA00022598"/>
    </source>
</evidence>
<dbReference type="GO" id="GO:0005524">
    <property type="term" value="F:ATP binding"/>
    <property type="evidence" value="ECO:0007669"/>
    <property type="project" value="UniProtKB-UniRule"/>
</dbReference>
<comment type="subcellular location">
    <subcellularLocation>
        <location evidence="1 8">Cytoplasm</location>
    </subcellularLocation>
</comment>
<keyword evidence="5 8" id="KW-0547">Nucleotide-binding</keyword>
<dbReference type="InterPro" id="IPR012094">
    <property type="entry name" value="tRNA_Ile_lys_synt"/>
</dbReference>
<dbReference type="EMBL" id="WUUK01000003">
    <property type="protein sequence ID" value="MXQ51531.1"/>
    <property type="molecule type" value="Genomic_DNA"/>
</dbReference>
<dbReference type="OrthoDB" id="9807403at2"/>
<dbReference type="NCBIfam" id="TIGR02433">
    <property type="entry name" value="lysidine_TilS_C"/>
    <property type="match status" value="1"/>
</dbReference>
<dbReference type="NCBIfam" id="TIGR02432">
    <property type="entry name" value="lysidine_TilS_N"/>
    <property type="match status" value="1"/>
</dbReference>
<evidence type="ECO:0000256" key="2">
    <source>
        <dbReference type="ARBA" id="ARBA00022490"/>
    </source>
</evidence>
<dbReference type="GO" id="GO:0032267">
    <property type="term" value="F:tRNA(Ile)-lysidine synthase activity"/>
    <property type="evidence" value="ECO:0007669"/>
    <property type="project" value="UniProtKB-EC"/>
</dbReference>
<accession>A0A6N8U5F2</accession>
<evidence type="ECO:0000313" key="10">
    <source>
        <dbReference type="EMBL" id="MXQ51531.1"/>
    </source>
</evidence>
<dbReference type="InterPro" id="IPR014729">
    <property type="entry name" value="Rossmann-like_a/b/a_fold"/>
</dbReference>
<dbReference type="GO" id="GO:0005737">
    <property type="term" value="C:cytoplasm"/>
    <property type="evidence" value="ECO:0007669"/>
    <property type="project" value="UniProtKB-SubCell"/>
</dbReference>
<dbReference type="SUPFAM" id="SSF52402">
    <property type="entry name" value="Adenine nucleotide alpha hydrolases-like"/>
    <property type="match status" value="1"/>
</dbReference>
<evidence type="ECO:0000256" key="6">
    <source>
        <dbReference type="ARBA" id="ARBA00022840"/>
    </source>
</evidence>
<dbReference type="Proteomes" id="UP000436284">
    <property type="component" value="Unassembled WGS sequence"/>
</dbReference>
<proteinExistence type="inferred from homology"/>
<sequence length="417" mass="48123">MELFTPWEREEKIALAISGGVDSMVLYHLLDTVYKETYDTLILLHVNHGQRAASTDEAKYIMGMAQRDGRLCETAVLDIPHGEFSQESAREARYDFFDEMMDKHGAAMLLTGHHLDDQYETILHALLTGRHLPGKMGIPARRHMPGYTIVRPMIDAGRREITSYARKHDVAYFEDETNIRTDYTRNYIRHRLMPPIRESRHLQARQLLRVQQDMDDVDDILKDRANAFLAHYEGSIDRQAFNMEKRIVRLYILKVWLAQQGEAPRRRHIDAVLDAIASDIANASFEMGETRIVISYGHVLKKQGKGEKMEMLKVDGDGAYHFNGYTITVRMDADCYPLTVRTKTEGDRMNIPGTGTKKLSRIFIDSKIPADERELLPVVVDKNRQIIALGEIYNIMDSKEKNRRLIIEKEFTNEPEK</sequence>
<feature type="binding site" evidence="8">
    <location>
        <begin position="18"/>
        <end position="23"/>
    </location>
    <ligand>
        <name>ATP</name>
        <dbReference type="ChEBI" id="CHEBI:30616"/>
    </ligand>
</feature>
<dbReference type="SUPFAM" id="SSF56037">
    <property type="entry name" value="PheT/TilS domain"/>
    <property type="match status" value="1"/>
</dbReference>
<comment type="function">
    <text evidence="8">Ligates lysine onto the cytidine present at position 34 of the AUA codon-specific tRNA(Ile) that contains the anticodon CAU, in an ATP-dependent manner. Cytidine is converted to lysidine, thus changing the amino acid specificity of the tRNA from methionine to isoleucine.</text>
</comment>
<keyword evidence="3 8" id="KW-0436">Ligase</keyword>
<dbReference type="InterPro" id="IPR012795">
    <property type="entry name" value="tRNA_Ile_lys_synt_N"/>
</dbReference>
<dbReference type="Pfam" id="PF01171">
    <property type="entry name" value="ATP_bind_3"/>
    <property type="match status" value="1"/>
</dbReference>
<comment type="domain">
    <text evidence="8">The N-terminal region contains the highly conserved SGGXDS motif, predicted to be a P-loop motif involved in ATP binding.</text>
</comment>
<dbReference type="RefSeq" id="WP_160656219.1">
    <property type="nucleotide sequence ID" value="NZ_JBHRWU010000001.1"/>
</dbReference>
<evidence type="ECO:0000256" key="7">
    <source>
        <dbReference type="ARBA" id="ARBA00048539"/>
    </source>
</evidence>
<dbReference type="CDD" id="cd01992">
    <property type="entry name" value="TilS_N"/>
    <property type="match status" value="1"/>
</dbReference>
<organism evidence="10 11">
    <name type="scientific">Salinicoccus hispanicus</name>
    <dbReference type="NCBI Taxonomy" id="157225"/>
    <lineage>
        <taxon>Bacteria</taxon>
        <taxon>Bacillati</taxon>
        <taxon>Bacillota</taxon>
        <taxon>Bacilli</taxon>
        <taxon>Bacillales</taxon>
        <taxon>Staphylococcaceae</taxon>
        <taxon>Salinicoccus</taxon>
    </lineage>
</organism>
<evidence type="ECO:0000259" key="9">
    <source>
        <dbReference type="SMART" id="SM00977"/>
    </source>
</evidence>
<evidence type="ECO:0000256" key="4">
    <source>
        <dbReference type="ARBA" id="ARBA00022694"/>
    </source>
</evidence>
<feature type="domain" description="Lysidine-tRNA(Ile) synthetase C-terminal" evidence="9">
    <location>
        <begin position="338"/>
        <end position="407"/>
    </location>
</feature>
<comment type="caution">
    <text evidence="10">The sequence shown here is derived from an EMBL/GenBank/DDBJ whole genome shotgun (WGS) entry which is preliminary data.</text>
</comment>
<dbReference type="HAMAP" id="MF_01161">
    <property type="entry name" value="tRNA_Ile_lys_synt"/>
    <property type="match status" value="1"/>
</dbReference>
<comment type="catalytic activity">
    <reaction evidence="7 8">
        <text>cytidine(34) in tRNA(Ile2) + L-lysine + ATP = lysidine(34) in tRNA(Ile2) + AMP + diphosphate + H(+)</text>
        <dbReference type="Rhea" id="RHEA:43744"/>
        <dbReference type="Rhea" id="RHEA-COMP:10625"/>
        <dbReference type="Rhea" id="RHEA-COMP:10670"/>
        <dbReference type="ChEBI" id="CHEBI:15378"/>
        <dbReference type="ChEBI" id="CHEBI:30616"/>
        <dbReference type="ChEBI" id="CHEBI:32551"/>
        <dbReference type="ChEBI" id="CHEBI:33019"/>
        <dbReference type="ChEBI" id="CHEBI:82748"/>
        <dbReference type="ChEBI" id="CHEBI:83665"/>
        <dbReference type="ChEBI" id="CHEBI:456215"/>
        <dbReference type="EC" id="6.3.4.19"/>
    </reaction>
</comment>
<dbReference type="InterPro" id="IPR012796">
    <property type="entry name" value="Lysidine-tRNA-synth_C"/>
</dbReference>